<dbReference type="Gene3D" id="3.30.70.330">
    <property type="match status" value="2"/>
</dbReference>
<evidence type="ECO:0000313" key="14">
    <source>
        <dbReference type="Proteomes" id="UP000233100"/>
    </source>
</evidence>
<evidence type="ECO:0000256" key="6">
    <source>
        <dbReference type="ARBA" id="ARBA00022871"/>
    </source>
</evidence>
<evidence type="ECO:0000256" key="7">
    <source>
        <dbReference type="ARBA" id="ARBA00022884"/>
    </source>
</evidence>
<evidence type="ECO:0000256" key="3">
    <source>
        <dbReference type="ARBA" id="ARBA00022473"/>
    </source>
</evidence>
<dbReference type="GO" id="GO:0007283">
    <property type="term" value="P:spermatogenesis"/>
    <property type="evidence" value="ECO:0007669"/>
    <property type="project" value="UniProtKB-KW"/>
</dbReference>
<dbReference type="AlphaFoldDB" id="A0A7N9CQI1"/>
<dbReference type="InterPro" id="IPR035979">
    <property type="entry name" value="RBD_domain_sf"/>
</dbReference>
<feature type="domain" description="DAZ" evidence="12">
    <location>
        <begin position="165"/>
        <end position="188"/>
    </location>
</feature>
<dbReference type="PANTHER" id="PTHR11176:SF8">
    <property type="entry name" value="DELETED IN AZOOSPERMIA PROTEIN 1-RELATED"/>
    <property type="match status" value="1"/>
</dbReference>
<dbReference type="GO" id="GO:0008494">
    <property type="term" value="F:translation activator activity"/>
    <property type="evidence" value="ECO:0007669"/>
    <property type="project" value="TreeGrafter"/>
</dbReference>
<feature type="domain" description="RRM" evidence="11">
    <location>
        <begin position="38"/>
        <end position="113"/>
    </location>
</feature>
<keyword evidence="14" id="KW-1185">Reference proteome</keyword>
<accession>A0A7N9CQI1</accession>
<dbReference type="PROSITE" id="PS50102">
    <property type="entry name" value="RRM"/>
    <property type="match status" value="2"/>
</dbReference>
<organism evidence="13 14">
    <name type="scientific">Macaca fascicularis</name>
    <name type="common">Crab-eating macaque</name>
    <name type="synonym">Cynomolgus monkey</name>
    <dbReference type="NCBI Taxonomy" id="9541"/>
    <lineage>
        <taxon>Eukaryota</taxon>
        <taxon>Metazoa</taxon>
        <taxon>Chordata</taxon>
        <taxon>Craniata</taxon>
        <taxon>Vertebrata</taxon>
        <taxon>Euteleostomi</taxon>
        <taxon>Mammalia</taxon>
        <taxon>Eutheria</taxon>
        <taxon>Euarchontoglires</taxon>
        <taxon>Primates</taxon>
        <taxon>Haplorrhini</taxon>
        <taxon>Catarrhini</taxon>
        <taxon>Cercopithecidae</taxon>
        <taxon>Cercopithecinae</taxon>
        <taxon>Macaca</taxon>
    </lineage>
</organism>
<evidence type="ECO:0000313" key="13">
    <source>
        <dbReference type="Ensembl" id="ENSMFAP00000053540.1"/>
    </source>
</evidence>
<feature type="domain" description="DAZ" evidence="12">
    <location>
        <begin position="471"/>
        <end position="494"/>
    </location>
</feature>
<feature type="domain" description="RRM" evidence="11">
    <location>
        <begin position="263"/>
        <end position="338"/>
    </location>
</feature>
<proteinExistence type="predicted"/>
<keyword evidence="6" id="KW-0744">Spermatogenesis</keyword>
<dbReference type="GO" id="GO:0030154">
    <property type="term" value="P:cell differentiation"/>
    <property type="evidence" value="ECO:0007669"/>
    <property type="project" value="UniProtKB-KW"/>
</dbReference>
<evidence type="ECO:0000256" key="4">
    <source>
        <dbReference type="ARBA" id="ARBA00022490"/>
    </source>
</evidence>
<dbReference type="SMART" id="SM00360">
    <property type="entry name" value="RRM"/>
    <property type="match status" value="2"/>
</dbReference>
<dbReference type="InterPro" id="IPR012677">
    <property type="entry name" value="Nucleotide-bd_a/b_plait_sf"/>
</dbReference>
<evidence type="ECO:0000256" key="1">
    <source>
        <dbReference type="ARBA" id="ARBA00004123"/>
    </source>
</evidence>
<evidence type="ECO:0000259" key="12">
    <source>
        <dbReference type="PROSITE" id="PS51890"/>
    </source>
</evidence>
<dbReference type="GO" id="GO:0003730">
    <property type="term" value="F:mRNA 3'-UTR binding"/>
    <property type="evidence" value="ECO:0007669"/>
    <property type="project" value="InterPro"/>
</dbReference>
<evidence type="ECO:0000256" key="10">
    <source>
        <dbReference type="SAM" id="MobiDB-lite"/>
    </source>
</evidence>
<sequence>AANPETPNSTSSRETSTQSSSAAVSQGYVLPEGRIMPNTVFVGGIDDRMDATEIKSFFGRYGSVKEVKIITDRTGVSKGYGFVSFFNDVDVQKIVESQIHIQGKKLKLGPAIRKQNLCAYRVQPRRLVFNPPPPPQFQNVWSNPNAETYLQPRVALNPITQYVQAYPSYPNSPGQGITGYQLPVYNYQMPPQWPVGEPRNYAVPLAYPTYPNSPGQVIAGYHLPPAANPETPNSTSSRETSTQSSSAAVSQGYVLPEGRIMPNTVFVGGIDDRMDATEIKSFFGRYGSVKEVKIITDRTGVSKGYGFVSFFNDVDVQKIVESQIHIQGKKLKLGPAIRKQNLCAYRVQPRRLVFNPPPPPQFQNVWSNPNAETYLQPQSLNPITQYVQAYPAYPHSPCQVITEYQVPVYYYQIPPQWPIGETRSYAVPLAYPTYRNSPCQVITGYQLPVYNYQMPPQWPVGEPWSYAVPLAYPTYRNSPCQVITGYQLPVYNYQMPPQWPVGEPWSYAVPLAYPTYRNSPCQVITGYQLPVYNYQMPPQWPVGEPRSYAVPLMPPQWLVGEPRSYAVPLAYPIYRNSLCHVITGYQLPVYNYQMPPQWLVGEPRSYAVPLAYPIYRNSPCQVITGGYHFPVYYYPIPPQWPVGEPRSYAVPLAYPTYRNSPCQVITGYHFPVYYYAMPPQWPVGEPRNYTVPLAYPTYRNSSWQVITGYHLPVYNYQIPLRWPVGEQRSYVVPLAYPTYPDPPVQVITGHQLPVYNYQMPPQWPVGDQRRRILLIQVHQVRSSLDISCLYIIIRNLWTEAYKRWYLVCLIKRTD</sequence>
<evidence type="ECO:0000256" key="5">
    <source>
        <dbReference type="ARBA" id="ARBA00022782"/>
    </source>
</evidence>
<name>A0A7N9CQI1_MACFA</name>
<feature type="compositionally biased region" description="Low complexity" evidence="10">
    <location>
        <begin position="9"/>
        <end position="23"/>
    </location>
</feature>
<dbReference type="Ensembl" id="ENSMFAT00000097384.1">
    <property type="protein sequence ID" value="ENSMFAP00000053540.1"/>
    <property type="gene ID" value="ENSMFAG00000061240.1"/>
</dbReference>
<dbReference type="GO" id="GO:0005737">
    <property type="term" value="C:cytoplasm"/>
    <property type="evidence" value="ECO:0007669"/>
    <property type="project" value="UniProtKB-SubCell"/>
</dbReference>
<dbReference type="PANTHER" id="PTHR11176">
    <property type="entry name" value="BOULE-RELATED"/>
    <property type="match status" value="1"/>
</dbReference>
<dbReference type="CDD" id="cd12672">
    <property type="entry name" value="RRM_DAZL"/>
    <property type="match status" value="2"/>
</dbReference>
<protein>
    <submittedName>
        <fullName evidence="13">Uncharacterized protein</fullName>
    </submittedName>
</protein>
<keyword evidence="3" id="KW-0217">Developmental protein</keyword>
<dbReference type="InterPro" id="IPR000504">
    <property type="entry name" value="RRM_dom"/>
</dbReference>
<dbReference type="Proteomes" id="UP000233100">
    <property type="component" value="Unplaced"/>
</dbReference>
<dbReference type="InterPro" id="IPR043628">
    <property type="entry name" value="DAZ_dom"/>
</dbReference>
<dbReference type="SUPFAM" id="SSF54928">
    <property type="entry name" value="RNA-binding domain, RBD"/>
    <property type="match status" value="2"/>
</dbReference>
<dbReference type="FunFam" id="3.30.70.330:FF:000180">
    <property type="entry name" value="Deleted in azoospermia-like"/>
    <property type="match status" value="2"/>
</dbReference>
<keyword evidence="4" id="KW-0963">Cytoplasm</keyword>
<keyword evidence="7 9" id="KW-0694">RNA-binding</keyword>
<feature type="compositionally biased region" description="Low complexity" evidence="10">
    <location>
        <begin position="234"/>
        <end position="248"/>
    </location>
</feature>
<feature type="domain" description="DAZ" evidence="12">
    <location>
        <begin position="512"/>
        <end position="535"/>
    </location>
</feature>
<dbReference type="Pfam" id="PF00076">
    <property type="entry name" value="RRM_1"/>
    <property type="match status" value="2"/>
</dbReference>
<reference evidence="13" key="1">
    <citation type="submission" date="2025-08" db="UniProtKB">
        <authorList>
            <consortium name="Ensembl"/>
        </authorList>
    </citation>
    <scope>IDENTIFICATION</scope>
</reference>
<evidence type="ECO:0000256" key="8">
    <source>
        <dbReference type="ARBA" id="ARBA00023242"/>
    </source>
</evidence>
<evidence type="ECO:0000259" key="11">
    <source>
        <dbReference type="PROSITE" id="PS50102"/>
    </source>
</evidence>
<keyword evidence="8" id="KW-0539">Nucleus</keyword>
<dbReference type="GO" id="GO:0045948">
    <property type="term" value="P:positive regulation of translational initiation"/>
    <property type="evidence" value="ECO:0007669"/>
    <property type="project" value="TreeGrafter"/>
</dbReference>
<keyword evidence="5" id="KW-0221">Differentiation</keyword>
<feature type="region of interest" description="Disordered" evidence="10">
    <location>
        <begin position="1"/>
        <end position="23"/>
    </location>
</feature>
<dbReference type="PROSITE" id="PS51890">
    <property type="entry name" value="DAZ"/>
    <property type="match status" value="5"/>
</dbReference>
<dbReference type="InterPro" id="IPR037551">
    <property type="entry name" value="DAZ_RRM_vert"/>
</dbReference>
<evidence type="ECO:0000256" key="9">
    <source>
        <dbReference type="PROSITE-ProRule" id="PRU00176"/>
    </source>
</evidence>
<dbReference type="GeneTree" id="ENSGT00530000063480"/>
<dbReference type="GO" id="GO:0070935">
    <property type="term" value="P:3'-UTR-mediated mRNA stabilization"/>
    <property type="evidence" value="ECO:0007669"/>
    <property type="project" value="TreeGrafter"/>
</dbReference>
<dbReference type="Pfam" id="PF18872">
    <property type="entry name" value="Daz"/>
    <property type="match status" value="11"/>
</dbReference>
<reference evidence="13" key="2">
    <citation type="submission" date="2025-09" db="UniProtKB">
        <authorList>
            <consortium name="Ensembl"/>
        </authorList>
    </citation>
    <scope>IDENTIFICATION</scope>
</reference>
<comment type="subcellular location">
    <subcellularLocation>
        <location evidence="2">Cytoplasm</location>
    </subcellularLocation>
    <subcellularLocation>
        <location evidence="1">Nucleus</location>
    </subcellularLocation>
</comment>
<evidence type="ECO:0000256" key="2">
    <source>
        <dbReference type="ARBA" id="ARBA00004496"/>
    </source>
</evidence>
<feature type="domain" description="DAZ" evidence="12">
    <location>
        <begin position="735"/>
        <end position="758"/>
    </location>
</feature>
<feature type="domain" description="DAZ" evidence="12">
    <location>
        <begin position="430"/>
        <end position="453"/>
    </location>
</feature>
<feature type="region of interest" description="Disordered" evidence="10">
    <location>
        <begin position="221"/>
        <end position="248"/>
    </location>
</feature>